<dbReference type="Pfam" id="PF03928">
    <property type="entry name" value="HbpS-like"/>
    <property type="match status" value="1"/>
</dbReference>
<dbReference type="Proteomes" id="UP000251558">
    <property type="component" value="Unassembled WGS sequence"/>
</dbReference>
<dbReference type="InterPro" id="IPR052517">
    <property type="entry name" value="GlcG_carb_metab_protein"/>
</dbReference>
<dbReference type="PANTHER" id="PTHR34309">
    <property type="entry name" value="SLR1406 PROTEIN"/>
    <property type="match status" value="1"/>
</dbReference>
<accession>A0A330HU90</accession>
<dbReference type="RefSeq" id="WP_112096066.1">
    <property type="nucleotide sequence ID" value="NZ_QMBP01000002.1"/>
</dbReference>
<dbReference type="InterPro" id="IPR038084">
    <property type="entry name" value="PduO/GlcC-like_sf"/>
</dbReference>
<reference evidence="2" key="1">
    <citation type="submission" date="2018-06" db="EMBL/GenBank/DDBJ databases">
        <authorList>
            <person name="Helene L.C."/>
            <person name="Dall'Agnol R."/>
            <person name="Delamuta J.R."/>
            <person name="Hungria M."/>
        </authorList>
    </citation>
    <scope>NUCLEOTIDE SEQUENCE [LARGE SCALE GENOMIC DNA]</scope>
    <source>
        <strain evidence="2">AC99b</strain>
    </source>
</reference>
<dbReference type="AlphaFoldDB" id="A0A330HU90"/>
<dbReference type="OrthoDB" id="9815788at2"/>
<dbReference type="PANTHER" id="PTHR34309:SF10">
    <property type="entry name" value="SLR1406 PROTEIN"/>
    <property type="match status" value="1"/>
</dbReference>
<protein>
    <recommendedName>
        <fullName evidence="3">Heme-binding protein</fullName>
    </recommendedName>
</protein>
<comment type="caution">
    <text evidence="1">The sequence shown here is derived from an EMBL/GenBank/DDBJ whole genome shotgun (WGS) entry which is preliminary data.</text>
</comment>
<dbReference type="EMBL" id="QMBP01000002">
    <property type="protein sequence ID" value="RAZ91763.1"/>
    <property type="molecule type" value="Genomic_DNA"/>
</dbReference>
<evidence type="ECO:0000313" key="2">
    <source>
        <dbReference type="Proteomes" id="UP000251558"/>
    </source>
</evidence>
<proteinExistence type="predicted"/>
<gene>
    <name evidence="1" type="ORF">DPM33_04525</name>
</gene>
<name>A0A330HU90_9HYPH</name>
<keyword evidence="2" id="KW-1185">Reference proteome</keyword>
<evidence type="ECO:0008006" key="3">
    <source>
        <dbReference type="Google" id="ProtNLM"/>
    </source>
</evidence>
<sequence>MRTQAKLARGAHMDDKEENFSLRSDRMRTVPVLSFDQIQNAMKAMIDEAMKTPHEPVAMAIVDDAGNLVAFSKMDNLRLYSRRHAIRKAYTAVVMGMDSVVHAEHLHGQGRSISETGDPNLTYAPGGIVIKVDGIIVGGIGVGGYVSGLRDQDLARIGLGAMNV</sequence>
<dbReference type="SUPFAM" id="SSF143744">
    <property type="entry name" value="GlcG-like"/>
    <property type="match status" value="1"/>
</dbReference>
<dbReference type="InterPro" id="IPR005624">
    <property type="entry name" value="PduO/GlcC-like"/>
</dbReference>
<reference evidence="1 2" key="2">
    <citation type="submission" date="2018-07" db="EMBL/GenBank/DDBJ databases">
        <title>Diversity of Mesorhizobium strains in Brazil.</title>
        <authorList>
            <person name="Helene L.C.F."/>
            <person name="Dall'Agnol R."/>
            <person name="Delamuta J.R.M."/>
            <person name="Hungria M."/>
        </authorList>
    </citation>
    <scope>NUCLEOTIDE SEQUENCE [LARGE SCALE GENOMIC DNA]</scope>
    <source>
        <strain evidence="1 2">AC99b</strain>
    </source>
</reference>
<evidence type="ECO:0000313" key="1">
    <source>
        <dbReference type="EMBL" id="RAZ91763.1"/>
    </source>
</evidence>
<organism evidence="1 2">
    <name type="scientific">Mesorhizobium hawassense</name>
    <dbReference type="NCBI Taxonomy" id="1209954"/>
    <lineage>
        <taxon>Bacteria</taxon>
        <taxon>Pseudomonadati</taxon>
        <taxon>Pseudomonadota</taxon>
        <taxon>Alphaproteobacteria</taxon>
        <taxon>Hyphomicrobiales</taxon>
        <taxon>Phyllobacteriaceae</taxon>
        <taxon>Mesorhizobium</taxon>
    </lineage>
</organism>
<dbReference type="Gene3D" id="3.30.450.150">
    <property type="entry name" value="Haem-degrading domain"/>
    <property type="match status" value="1"/>
</dbReference>